<dbReference type="EMBL" id="JAVXZY010000003">
    <property type="protein sequence ID" value="MDT8999581.1"/>
    <property type="molecule type" value="Genomic_DNA"/>
</dbReference>
<reference evidence="5" key="1">
    <citation type="submission" date="2023-09" db="EMBL/GenBank/DDBJ databases">
        <title>Paucibacter sp. APW11 Genome sequencing and assembly.</title>
        <authorList>
            <person name="Kim I."/>
        </authorList>
    </citation>
    <scope>NUCLEOTIDE SEQUENCE</scope>
    <source>
        <strain evidence="5">APW11</strain>
    </source>
</reference>
<dbReference type="RefSeq" id="WP_315650141.1">
    <property type="nucleotide sequence ID" value="NZ_JAVXZY010000003.1"/>
</dbReference>
<organism evidence="5 6">
    <name type="scientific">Roseateles aquae</name>
    <dbReference type="NCBI Taxonomy" id="3077235"/>
    <lineage>
        <taxon>Bacteria</taxon>
        <taxon>Pseudomonadati</taxon>
        <taxon>Pseudomonadota</taxon>
        <taxon>Betaproteobacteria</taxon>
        <taxon>Burkholderiales</taxon>
        <taxon>Sphaerotilaceae</taxon>
        <taxon>Roseateles</taxon>
    </lineage>
</organism>
<protein>
    <submittedName>
        <fullName evidence="5">Group 1 truncated hemoglobin</fullName>
    </submittedName>
</protein>
<dbReference type="CDD" id="cd00454">
    <property type="entry name" value="TrHb1_N"/>
    <property type="match status" value="1"/>
</dbReference>
<dbReference type="InterPro" id="IPR009050">
    <property type="entry name" value="Globin-like_sf"/>
</dbReference>
<name>A0ABU3PCK0_9BURK</name>
<evidence type="ECO:0000256" key="1">
    <source>
        <dbReference type="ARBA" id="ARBA00022448"/>
    </source>
</evidence>
<keyword evidence="3" id="KW-0479">Metal-binding</keyword>
<evidence type="ECO:0000313" key="6">
    <source>
        <dbReference type="Proteomes" id="UP001246372"/>
    </source>
</evidence>
<proteinExistence type="predicted"/>
<sequence>MTLQGHAHATAISAISALLIGMNAGAQPRPDELFQALGGREGIARLSADVVPRLFADPRIKHFFKDANAKNLVEQLSDQLCAASGGPCTYEGGAMKAVHADMAIKAGDFNAVVEDLQAAMDAAQIPFATQNRLLALLAPMHRDIVKR</sequence>
<dbReference type="Proteomes" id="UP001246372">
    <property type="component" value="Unassembled WGS sequence"/>
</dbReference>
<evidence type="ECO:0000256" key="3">
    <source>
        <dbReference type="ARBA" id="ARBA00022723"/>
    </source>
</evidence>
<dbReference type="Gene3D" id="1.10.490.10">
    <property type="entry name" value="Globins"/>
    <property type="match status" value="1"/>
</dbReference>
<evidence type="ECO:0000313" key="5">
    <source>
        <dbReference type="EMBL" id="MDT8999581.1"/>
    </source>
</evidence>
<evidence type="ECO:0000256" key="4">
    <source>
        <dbReference type="ARBA" id="ARBA00023004"/>
    </source>
</evidence>
<keyword evidence="6" id="KW-1185">Reference proteome</keyword>
<gene>
    <name evidence="5" type="ORF">RQP53_09920</name>
</gene>
<dbReference type="InterPro" id="IPR012292">
    <property type="entry name" value="Globin/Proto"/>
</dbReference>
<keyword evidence="2" id="KW-0349">Heme</keyword>
<accession>A0ABU3PCK0</accession>
<keyword evidence="4" id="KW-0408">Iron</keyword>
<keyword evidence="1" id="KW-0813">Transport</keyword>
<comment type="caution">
    <text evidence="5">The sequence shown here is derived from an EMBL/GenBank/DDBJ whole genome shotgun (WGS) entry which is preliminary data.</text>
</comment>
<evidence type="ECO:0000256" key="2">
    <source>
        <dbReference type="ARBA" id="ARBA00022617"/>
    </source>
</evidence>
<dbReference type="SUPFAM" id="SSF46458">
    <property type="entry name" value="Globin-like"/>
    <property type="match status" value="1"/>
</dbReference>
<dbReference type="InterPro" id="IPR001486">
    <property type="entry name" value="Hemoglobin_trunc"/>
</dbReference>
<dbReference type="Pfam" id="PF01152">
    <property type="entry name" value="Bac_globin"/>
    <property type="match status" value="1"/>
</dbReference>